<proteinExistence type="predicted"/>
<dbReference type="RefSeq" id="WP_163934627.1">
    <property type="nucleotide sequence ID" value="NZ_BMQU01000003.1"/>
</dbReference>
<evidence type="ECO:0008006" key="3">
    <source>
        <dbReference type="Google" id="ProtNLM"/>
    </source>
</evidence>
<dbReference type="AlphaFoldDB" id="A0A6I5RNK7"/>
<organism evidence="1 2">
    <name type="scientific">Pseudomonas laurentiana</name>
    <dbReference type="NCBI Taxonomy" id="2364649"/>
    <lineage>
        <taxon>Bacteria</taxon>
        <taxon>Pseudomonadati</taxon>
        <taxon>Pseudomonadota</taxon>
        <taxon>Gammaproteobacteria</taxon>
        <taxon>Pseudomonadales</taxon>
        <taxon>Pseudomonadaceae</taxon>
        <taxon>Pseudomonas</taxon>
    </lineage>
</organism>
<sequence length="199" mass="22242">MRITPVIEQLKQRCPDFESRVAGGLDWDPVKGSALMKLPAAYVIPTGDGADEPEQQNVIVQQVRDAIDVCVVLKNYDERGQQVADQLHLVRASLWRALVGFEPDKDYGQLLYDGGSLLLIDRDRVVYRFRFFADFQLGNFTIGSGTSPETWQECTLLGLPALEGVDTSFDFIDPVVDRNVAPEGPDGRIEIKTREDLSQ</sequence>
<dbReference type="InterPro" id="IPR056912">
    <property type="entry name" value="Phage_JBD30_tail_term-like"/>
</dbReference>
<evidence type="ECO:0000313" key="1">
    <source>
        <dbReference type="EMBL" id="NES09722.1"/>
    </source>
</evidence>
<comment type="caution">
    <text evidence="1">The sequence shown here is derived from an EMBL/GenBank/DDBJ whole genome shotgun (WGS) entry which is preliminary data.</text>
</comment>
<reference evidence="1 2" key="1">
    <citation type="submission" date="2020-02" db="EMBL/GenBank/DDBJ databases">
        <title>Broccoli isolated Pseudomonas sp.</title>
        <authorList>
            <person name="Fujikawa T."/>
            <person name="Sawada H."/>
        </authorList>
    </citation>
    <scope>NUCLEOTIDE SEQUENCE [LARGE SCALE GENOMIC DNA]</scope>
    <source>
        <strain evidence="1 2">JCM 32154</strain>
    </source>
</reference>
<dbReference type="EMBL" id="JAAHBT010000071">
    <property type="protein sequence ID" value="NES09722.1"/>
    <property type="molecule type" value="Genomic_DNA"/>
</dbReference>
<protein>
    <recommendedName>
        <fullName evidence="3">DUF1834 family protein</fullName>
    </recommendedName>
</protein>
<accession>A0A6I5RNK7</accession>
<dbReference type="Proteomes" id="UP000471751">
    <property type="component" value="Unassembled WGS sequence"/>
</dbReference>
<dbReference type="Pfam" id="PF23840">
    <property type="entry name" value="Phage_tail_terminator"/>
    <property type="match status" value="1"/>
</dbReference>
<keyword evidence="2" id="KW-1185">Reference proteome</keyword>
<gene>
    <name evidence="1" type="ORF">G3O07_08235</name>
</gene>
<name>A0A6I5RNK7_9PSED</name>
<evidence type="ECO:0000313" key="2">
    <source>
        <dbReference type="Proteomes" id="UP000471751"/>
    </source>
</evidence>